<dbReference type="EMBL" id="MU857916">
    <property type="protein sequence ID" value="KAK4243019.1"/>
    <property type="molecule type" value="Genomic_DNA"/>
</dbReference>
<reference evidence="1" key="1">
    <citation type="journal article" date="2023" name="Mol. Phylogenet. Evol.">
        <title>Genome-scale phylogeny and comparative genomics of the fungal order Sordariales.</title>
        <authorList>
            <person name="Hensen N."/>
            <person name="Bonometti L."/>
            <person name="Westerberg I."/>
            <person name="Brannstrom I.O."/>
            <person name="Guillou S."/>
            <person name="Cros-Aarteil S."/>
            <person name="Calhoun S."/>
            <person name="Haridas S."/>
            <person name="Kuo A."/>
            <person name="Mondo S."/>
            <person name="Pangilinan J."/>
            <person name="Riley R."/>
            <person name="LaButti K."/>
            <person name="Andreopoulos B."/>
            <person name="Lipzen A."/>
            <person name="Chen C."/>
            <person name="Yan M."/>
            <person name="Daum C."/>
            <person name="Ng V."/>
            <person name="Clum A."/>
            <person name="Steindorff A."/>
            <person name="Ohm R.A."/>
            <person name="Martin F."/>
            <person name="Silar P."/>
            <person name="Natvig D.O."/>
            <person name="Lalanne C."/>
            <person name="Gautier V."/>
            <person name="Ament-Velasquez S.L."/>
            <person name="Kruys A."/>
            <person name="Hutchinson M.I."/>
            <person name="Powell A.J."/>
            <person name="Barry K."/>
            <person name="Miller A.N."/>
            <person name="Grigoriev I.V."/>
            <person name="Debuchy R."/>
            <person name="Gladieux P."/>
            <person name="Hiltunen Thoren M."/>
            <person name="Johannesson H."/>
        </authorList>
    </citation>
    <scope>NUCLEOTIDE SEQUENCE</scope>
    <source>
        <strain evidence="1">CBS 359.72</strain>
    </source>
</reference>
<keyword evidence="2" id="KW-1185">Reference proteome</keyword>
<reference evidence="1" key="2">
    <citation type="submission" date="2023-05" db="EMBL/GenBank/DDBJ databases">
        <authorList>
            <consortium name="Lawrence Berkeley National Laboratory"/>
            <person name="Steindorff A."/>
            <person name="Hensen N."/>
            <person name="Bonometti L."/>
            <person name="Westerberg I."/>
            <person name="Brannstrom I.O."/>
            <person name="Guillou S."/>
            <person name="Cros-Aarteil S."/>
            <person name="Calhoun S."/>
            <person name="Haridas S."/>
            <person name="Kuo A."/>
            <person name="Mondo S."/>
            <person name="Pangilinan J."/>
            <person name="Riley R."/>
            <person name="Labutti K."/>
            <person name="Andreopoulos B."/>
            <person name="Lipzen A."/>
            <person name="Chen C."/>
            <person name="Yanf M."/>
            <person name="Daum C."/>
            <person name="Ng V."/>
            <person name="Clum A."/>
            <person name="Ohm R."/>
            <person name="Martin F."/>
            <person name="Silar P."/>
            <person name="Natvig D."/>
            <person name="Lalanne C."/>
            <person name="Gautier V."/>
            <person name="Ament-Velasquez S.L."/>
            <person name="Kruys A."/>
            <person name="Hutchinson M.I."/>
            <person name="Powell A.J."/>
            <person name="Barry K."/>
            <person name="Miller A.N."/>
            <person name="Grigoriev I.V."/>
            <person name="Debuchy R."/>
            <person name="Gladieux P."/>
            <person name="Thoren M.H."/>
            <person name="Johannesson H."/>
        </authorList>
    </citation>
    <scope>NUCLEOTIDE SEQUENCE</scope>
    <source>
        <strain evidence="1">CBS 359.72</strain>
    </source>
</reference>
<proteinExistence type="predicted"/>
<sequence length="65" mass="7886">FYRVQHQGSFTYYHDDELESRGHYCMDYCYWVNAKKLHQHLDWSNQSTEYSPFISVFDNKGKRAG</sequence>
<organism evidence="1 2">
    <name type="scientific">Corynascus novoguineensis</name>
    <dbReference type="NCBI Taxonomy" id="1126955"/>
    <lineage>
        <taxon>Eukaryota</taxon>
        <taxon>Fungi</taxon>
        <taxon>Dikarya</taxon>
        <taxon>Ascomycota</taxon>
        <taxon>Pezizomycotina</taxon>
        <taxon>Sordariomycetes</taxon>
        <taxon>Sordariomycetidae</taxon>
        <taxon>Sordariales</taxon>
        <taxon>Chaetomiaceae</taxon>
        <taxon>Corynascus</taxon>
    </lineage>
</organism>
<name>A0AAN7HK42_9PEZI</name>
<accession>A0AAN7HK42</accession>
<gene>
    <name evidence="1" type="ORF">C7999DRAFT_18557</name>
</gene>
<dbReference type="Proteomes" id="UP001303647">
    <property type="component" value="Unassembled WGS sequence"/>
</dbReference>
<evidence type="ECO:0000313" key="1">
    <source>
        <dbReference type="EMBL" id="KAK4243019.1"/>
    </source>
</evidence>
<comment type="caution">
    <text evidence="1">The sequence shown here is derived from an EMBL/GenBank/DDBJ whole genome shotgun (WGS) entry which is preliminary data.</text>
</comment>
<protein>
    <submittedName>
        <fullName evidence="1">Uncharacterized protein</fullName>
    </submittedName>
</protein>
<evidence type="ECO:0000313" key="2">
    <source>
        <dbReference type="Proteomes" id="UP001303647"/>
    </source>
</evidence>
<dbReference type="AlphaFoldDB" id="A0AAN7HK42"/>
<feature type="non-terminal residue" evidence="1">
    <location>
        <position position="1"/>
    </location>
</feature>